<dbReference type="InterPro" id="IPR000253">
    <property type="entry name" value="FHA_dom"/>
</dbReference>
<keyword evidence="6" id="KW-0902">Two-component regulatory system</keyword>
<dbReference type="SMART" id="SM00240">
    <property type="entry name" value="FHA"/>
    <property type="match status" value="1"/>
</dbReference>
<accession>A0A419EN77</accession>
<keyword evidence="4" id="KW-0808">Transferase</keyword>
<dbReference type="InterPro" id="IPR004358">
    <property type="entry name" value="Sig_transdc_His_kin-like_C"/>
</dbReference>
<evidence type="ECO:0000256" key="3">
    <source>
        <dbReference type="ARBA" id="ARBA00022553"/>
    </source>
</evidence>
<dbReference type="PROSITE" id="PS50006">
    <property type="entry name" value="FHA_DOMAIN"/>
    <property type="match status" value="1"/>
</dbReference>
<name>A0A419EN77_9BACT</name>
<evidence type="ECO:0000256" key="4">
    <source>
        <dbReference type="ARBA" id="ARBA00022679"/>
    </source>
</evidence>
<dbReference type="PANTHER" id="PTHR43711:SF1">
    <property type="entry name" value="HISTIDINE KINASE 1"/>
    <property type="match status" value="1"/>
</dbReference>
<dbReference type="SUPFAM" id="SSF55874">
    <property type="entry name" value="ATPase domain of HSP90 chaperone/DNA topoisomerase II/histidine kinase"/>
    <property type="match status" value="1"/>
</dbReference>
<dbReference type="Proteomes" id="UP000285961">
    <property type="component" value="Unassembled WGS sequence"/>
</dbReference>
<dbReference type="Gene3D" id="3.30.565.10">
    <property type="entry name" value="Histidine kinase-like ATPase, C-terminal domain"/>
    <property type="match status" value="1"/>
</dbReference>
<keyword evidence="5" id="KW-0418">Kinase</keyword>
<keyword evidence="7" id="KW-0175">Coiled coil</keyword>
<dbReference type="InterPro" id="IPR050736">
    <property type="entry name" value="Sensor_HK_Regulatory"/>
</dbReference>
<dbReference type="InterPro" id="IPR008984">
    <property type="entry name" value="SMAD_FHA_dom_sf"/>
</dbReference>
<dbReference type="EC" id="2.7.13.3" evidence="2"/>
<reference evidence="10 11" key="1">
    <citation type="journal article" date="2017" name="ISME J.">
        <title>Energy and carbon metabolisms in a deep terrestrial subsurface fluid microbial community.</title>
        <authorList>
            <person name="Momper L."/>
            <person name="Jungbluth S.P."/>
            <person name="Lee M.D."/>
            <person name="Amend J.P."/>
        </authorList>
    </citation>
    <scope>NUCLEOTIDE SEQUENCE [LARGE SCALE GENOMIC DNA]</scope>
    <source>
        <strain evidence="10">SURF_17</strain>
    </source>
</reference>
<feature type="domain" description="Histidine kinase" evidence="9">
    <location>
        <begin position="338"/>
        <end position="559"/>
    </location>
</feature>
<dbReference type="InterPro" id="IPR003594">
    <property type="entry name" value="HATPase_dom"/>
</dbReference>
<dbReference type="SUPFAM" id="SSF49879">
    <property type="entry name" value="SMAD/FHA domain"/>
    <property type="match status" value="1"/>
</dbReference>
<dbReference type="SUPFAM" id="SSF47384">
    <property type="entry name" value="Homodimeric domain of signal transducing histidine kinase"/>
    <property type="match status" value="1"/>
</dbReference>
<evidence type="ECO:0000256" key="2">
    <source>
        <dbReference type="ARBA" id="ARBA00012438"/>
    </source>
</evidence>
<dbReference type="SMART" id="SM00388">
    <property type="entry name" value="HisKA"/>
    <property type="match status" value="1"/>
</dbReference>
<dbReference type="PROSITE" id="PS50109">
    <property type="entry name" value="HIS_KIN"/>
    <property type="match status" value="1"/>
</dbReference>
<dbReference type="InterPro" id="IPR029016">
    <property type="entry name" value="GAF-like_dom_sf"/>
</dbReference>
<dbReference type="SMART" id="SM00065">
    <property type="entry name" value="GAF"/>
    <property type="match status" value="1"/>
</dbReference>
<dbReference type="InterPro" id="IPR036890">
    <property type="entry name" value="HATPase_C_sf"/>
</dbReference>
<evidence type="ECO:0000313" key="10">
    <source>
        <dbReference type="EMBL" id="RJP64076.1"/>
    </source>
</evidence>
<dbReference type="InterPro" id="IPR003018">
    <property type="entry name" value="GAF"/>
</dbReference>
<sequence length="565" mass="63193">MRESRMSFLRIESGSDKGTVYPIRTERVSIGRSTQNDIPIRDETVSSSHAVISYLNRSYFIEDSGSANGTHVNGVKIDRRRLRDKDEIVVGKTCFRFCESPLIGEAAEIPTKRRDSKEIIKRFAPSTPSPKSIEALRQAHENLRRVYEINHIISSIFQVKELAGKILDIIFPLFDADRGYIMLLNSDSGELELVATKKREGMVDVAAEVAFSHTIAQRVLEKEESVITSNALEDRRFSGRKSIMDAHIQSAMCVPIRGRTEKLGIIYVDHRGELGHFSEDQLQLLTMVANSTGFAVDNIRLYEENLKIHVLKAVNEEMRDTNRKLMELESLKEDLINMVVHDMKNPVSNTMLALDMFAFDPNTHLTEQQTEFLQMAKRNQFKLSEMIMNLLEISKLESGAIQITKGPVDTLDLINRTVERYAATIRKEEQTVRVSVDPAAGTITTDERLLDRILSNILSNAIKHSHPKGEIILNVAPVADDAGVAFSVKDFGQGIPKEFHQKIFEKFCQAGLRELGHRTDTGLGLAFCKMAVETLGGAITVDSQPGKGSCFTFSLPGAVTPTKIS</sequence>
<evidence type="ECO:0000259" key="8">
    <source>
        <dbReference type="PROSITE" id="PS50006"/>
    </source>
</evidence>
<evidence type="ECO:0000259" key="9">
    <source>
        <dbReference type="PROSITE" id="PS50109"/>
    </source>
</evidence>
<dbReference type="Pfam" id="PF00498">
    <property type="entry name" value="FHA"/>
    <property type="match status" value="1"/>
</dbReference>
<dbReference type="Pfam" id="PF00512">
    <property type="entry name" value="HisKA"/>
    <property type="match status" value="1"/>
</dbReference>
<dbReference type="InterPro" id="IPR003661">
    <property type="entry name" value="HisK_dim/P_dom"/>
</dbReference>
<dbReference type="PANTHER" id="PTHR43711">
    <property type="entry name" value="TWO-COMPONENT HISTIDINE KINASE"/>
    <property type="match status" value="1"/>
</dbReference>
<comment type="caution">
    <text evidence="10">The sequence shown here is derived from an EMBL/GenBank/DDBJ whole genome shotgun (WGS) entry which is preliminary data.</text>
</comment>
<comment type="catalytic activity">
    <reaction evidence="1">
        <text>ATP + protein L-histidine = ADP + protein N-phospho-L-histidine.</text>
        <dbReference type="EC" id="2.7.13.3"/>
    </reaction>
</comment>
<dbReference type="Gene3D" id="1.10.287.130">
    <property type="match status" value="1"/>
</dbReference>
<dbReference type="EMBL" id="QZKI01000143">
    <property type="protein sequence ID" value="RJP64076.1"/>
    <property type="molecule type" value="Genomic_DNA"/>
</dbReference>
<feature type="domain" description="FHA" evidence="8">
    <location>
        <begin position="28"/>
        <end position="77"/>
    </location>
</feature>
<dbReference type="Pfam" id="PF01590">
    <property type="entry name" value="GAF"/>
    <property type="match status" value="1"/>
</dbReference>
<dbReference type="CDD" id="cd00060">
    <property type="entry name" value="FHA"/>
    <property type="match status" value="1"/>
</dbReference>
<keyword evidence="3" id="KW-0597">Phosphoprotein</keyword>
<dbReference type="FunFam" id="3.30.565.10:FF:000006">
    <property type="entry name" value="Sensor histidine kinase WalK"/>
    <property type="match status" value="1"/>
</dbReference>
<dbReference type="SUPFAM" id="SSF55781">
    <property type="entry name" value="GAF domain-like"/>
    <property type="match status" value="1"/>
</dbReference>
<evidence type="ECO:0000313" key="11">
    <source>
        <dbReference type="Proteomes" id="UP000285961"/>
    </source>
</evidence>
<feature type="coiled-coil region" evidence="7">
    <location>
        <begin position="311"/>
        <end position="338"/>
    </location>
</feature>
<dbReference type="AlphaFoldDB" id="A0A419EN77"/>
<evidence type="ECO:0000256" key="6">
    <source>
        <dbReference type="ARBA" id="ARBA00023012"/>
    </source>
</evidence>
<dbReference type="SMART" id="SM00387">
    <property type="entry name" value="HATPase_c"/>
    <property type="match status" value="1"/>
</dbReference>
<protein>
    <recommendedName>
        <fullName evidence="2">histidine kinase</fullName>
        <ecNumber evidence="2">2.7.13.3</ecNumber>
    </recommendedName>
</protein>
<dbReference type="Gene3D" id="3.30.450.40">
    <property type="match status" value="1"/>
</dbReference>
<dbReference type="Pfam" id="PF02518">
    <property type="entry name" value="HATPase_c"/>
    <property type="match status" value="1"/>
</dbReference>
<proteinExistence type="predicted"/>
<dbReference type="InterPro" id="IPR005467">
    <property type="entry name" value="His_kinase_dom"/>
</dbReference>
<evidence type="ECO:0000256" key="5">
    <source>
        <dbReference type="ARBA" id="ARBA00022777"/>
    </source>
</evidence>
<dbReference type="Gene3D" id="2.60.200.20">
    <property type="match status" value="1"/>
</dbReference>
<evidence type="ECO:0000256" key="1">
    <source>
        <dbReference type="ARBA" id="ARBA00000085"/>
    </source>
</evidence>
<evidence type="ECO:0000256" key="7">
    <source>
        <dbReference type="SAM" id="Coils"/>
    </source>
</evidence>
<organism evidence="10 11">
    <name type="scientific">Candidatus Abyssobacteria bacterium SURF_17</name>
    <dbReference type="NCBI Taxonomy" id="2093361"/>
    <lineage>
        <taxon>Bacteria</taxon>
        <taxon>Pseudomonadati</taxon>
        <taxon>Candidatus Hydrogenedentota</taxon>
        <taxon>Candidatus Abyssobacteria</taxon>
    </lineage>
</organism>
<dbReference type="CDD" id="cd00082">
    <property type="entry name" value="HisKA"/>
    <property type="match status" value="1"/>
</dbReference>
<dbReference type="GO" id="GO:0000155">
    <property type="term" value="F:phosphorelay sensor kinase activity"/>
    <property type="evidence" value="ECO:0007669"/>
    <property type="project" value="InterPro"/>
</dbReference>
<dbReference type="InterPro" id="IPR036097">
    <property type="entry name" value="HisK_dim/P_sf"/>
</dbReference>
<dbReference type="PRINTS" id="PR00344">
    <property type="entry name" value="BCTRLSENSOR"/>
</dbReference>
<gene>
    <name evidence="10" type="ORF">C4532_19830</name>
</gene>